<keyword evidence="3" id="KW-1185">Reference proteome</keyword>
<dbReference type="InterPro" id="IPR005303">
    <property type="entry name" value="MOCOS_middle"/>
</dbReference>
<dbReference type="Proteomes" id="UP001501867">
    <property type="component" value="Unassembled WGS sequence"/>
</dbReference>
<dbReference type="SUPFAM" id="SSF50800">
    <property type="entry name" value="PK beta-barrel domain-like"/>
    <property type="match status" value="1"/>
</dbReference>
<dbReference type="InterPro" id="IPR005302">
    <property type="entry name" value="MoCF_Sase_C"/>
</dbReference>
<accession>A0ABP3F6W9</accession>
<evidence type="ECO:0000313" key="3">
    <source>
        <dbReference type="Proteomes" id="UP001501867"/>
    </source>
</evidence>
<name>A0ABP3F6W9_9ACTN</name>
<protein>
    <submittedName>
        <fullName evidence="2">MOSC domain-containing protein</fullName>
    </submittedName>
</protein>
<gene>
    <name evidence="2" type="ORF">GCM10010302_44300</name>
</gene>
<dbReference type="EMBL" id="BAAABV010000021">
    <property type="protein sequence ID" value="GAA0300852.1"/>
    <property type="molecule type" value="Genomic_DNA"/>
</dbReference>
<evidence type="ECO:0000313" key="2">
    <source>
        <dbReference type="EMBL" id="GAA0300852.1"/>
    </source>
</evidence>
<dbReference type="Pfam" id="PF03473">
    <property type="entry name" value="MOSC"/>
    <property type="match status" value="1"/>
</dbReference>
<dbReference type="Pfam" id="PF03476">
    <property type="entry name" value="MOSC_N"/>
    <property type="match status" value="1"/>
</dbReference>
<comment type="caution">
    <text evidence="2">The sequence shown here is derived from an EMBL/GenBank/DDBJ whole genome shotgun (WGS) entry which is preliminary data.</text>
</comment>
<reference evidence="3" key="1">
    <citation type="journal article" date="2019" name="Int. J. Syst. Evol. Microbiol.">
        <title>The Global Catalogue of Microorganisms (GCM) 10K type strain sequencing project: providing services to taxonomists for standard genome sequencing and annotation.</title>
        <authorList>
            <consortium name="The Broad Institute Genomics Platform"/>
            <consortium name="The Broad Institute Genome Sequencing Center for Infectious Disease"/>
            <person name="Wu L."/>
            <person name="Ma J."/>
        </authorList>
    </citation>
    <scope>NUCLEOTIDE SEQUENCE [LARGE SCALE GENOMIC DNA]</scope>
    <source>
        <strain evidence="3">JCM 4505</strain>
    </source>
</reference>
<dbReference type="RefSeq" id="WP_344162229.1">
    <property type="nucleotide sequence ID" value="NZ_BAAABV010000021.1"/>
</dbReference>
<organism evidence="2 3">
    <name type="scientific">Streptomyces polychromogenes</name>
    <dbReference type="NCBI Taxonomy" id="67342"/>
    <lineage>
        <taxon>Bacteria</taxon>
        <taxon>Bacillati</taxon>
        <taxon>Actinomycetota</taxon>
        <taxon>Actinomycetes</taxon>
        <taxon>Kitasatosporales</taxon>
        <taxon>Streptomycetaceae</taxon>
        <taxon>Streptomyces</taxon>
    </lineage>
</organism>
<feature type="domain" description="MOSC" evidence="1">
    <location>
        <begin position="126"/>
        <end position="278"/>
    </location>
</feature>
<sequence>MGTLVAVRRYPVKSMLGEALTSVRVTEGGLAGDRAFAVLDGAGAVGSAKHPRKWGGLLRCRSSSARPGEAEVELPGGDVLPAGSAALDARLSGLLGRPVRVSDEPHGHGLLERAVPAYEGGLPEVLRASASVDGTGEEITAGRVAAGTFFDFGRVHLVTVNSLRRLRRIRPEGDFDPRRFRPNLVVDLPGGPGFPEDAWTGGTLRIGRALFRVTVPTPRCAVPNLAHGELPADSGIMRAVAREHRVPVLHLGRLSCVGVYLDVLEPGEVRTGDAVTVHPLPSRP</sequence>
<dbReference type="PROSITE" id="PS51340">
    <property type="entry name" value="MOSC"/>
    <property type="match status" value="1"/>
</dbReference>
<dbReference type="Gene3D" id="2.40.33.20">
    <property type="entry name" value="PK beta-barrel domain-like"/>
    <property type="match status" value="1"/>
</dbReference>
<evidence type="ECO:0000259" key="1">
    <source>
        <dbReference type="PROSITE" id="PS51340"/>
    </source>
</evidence>
<proteinExistence type="predicted"/>
<dbReference type="InterPro" id="IPR011037">
    <property type="entry name" value="Pyrv_Knase-like_insert_dom_sf"/>
</dbReference>